<sequence>MYRTAGKTVDDGGPPATPGGAPVSGTLGGIGEPAGAVVPCMDLVGALTGGLAEAGLGGTRLVLGLGGAKRCIYGAGAGTGLGGMGLAAGLRARVAALCRSAKDSVLALKEPWFIGIYGGSAFGRPMFGNLP</sequence>
<feature type="compositionally biased region" description="Low complexity" evidence="1">
    <location>
        <begin position="11"/>
        <end position="23"/>
    </location>
</feature>
<name>A0A3N4LJV8_9PEZI</name>
<dbReference type="AlphaFoldDB" id="A0A3N4LJV8"/>
<dbReference type="InParanoid" id="A0A3N4LJV8"/>
<evidence type="ECO:0000313" key="3">
    <source>
        <dbReference type="Proteomes" id="UP000267821"/>
    </source>
</evidence>
<evidence type="ECO:0000256" key="1">
    <source>
        <dbReference type="SAM" id="MobiDB-lite"/>
    </source>
</evidence>
<proteinExistence type="predicted"/>
<gene>
    <name evidence="2" type="ORF">L211DRAFT_882682</name>
</gene>
<organism evidence="2 3">
    <name type="scientific">Terfezia boudieri ATCC MYA-4762</name>
    <dbReference type="NCBI Taxonomy" id="1051890"/>
    <lineage>
        <taxon>Eukaryota</taxon>
        <taxon>Fungi</taxon>
        <taxon>Dikarya</taxon>
        <taxon>Ascomycota</taxon>
        <taxon>Pezizomycotina</taxon>
        <taxon>Pezizomycetes</taxon>
        <taxon>Pezizales</taxon>
        <taxon>Pezizaceae</taxon>
        <taxon>Terfezia</taxon>
    </lineage>
</organism>
<keyword evidence="3" id="KW-1185">Reference proteome</keyword>
<protein>
    <submittedName>
        <fullName evidence="2">Uncharacterized protein</fullName>
    </submittedName>
</protein>
<feature type="region of interest" description="Disordered" evidence="1">
    <location>
        <begin position="1"/>
        <end position="25"/>
    </location>
</feature>
<reference evidence="2 3" key="1">
    <citation type="journal article" date="2018" name="Nat. Ecol. Evol.">
        <title>Pezizomycetes genomes reveal the molecular basis of ectomycorrhizal truffle lifestyle.</title>
        <authorList>
            <person name="Murat C."/>
            <person name="Payen T."/>
            <person name="Noel B."/>
            <person name="Kuo A."/>
            <person name="Morin E."/>
            <person name="Chen J."/>
            <person name="Kohler A."/>
            <person name="Krizsan K."/>
            <person name="Balestrini R."/>
            <person name="Da Silva C."/>
            <person name="Montanini B."/>
            <person name="Hainaut M."/>
            <person name="Levati E."/>
            <person name="Barry K.W."/>
            <person name="Belfiori B."/>
            <person name="Cichocki N."/>
            <person name="Clum A."/>
            <person name="Dockter R.B."/>
            <person name="Fauchery L."/>
            <person name="Guy J."/>
            <person name="Iotti M."/>
            <person name="Le Tacon F."/>
            <person name="Lindquist E.A."/>
            <person name="Lipzen A."/>
            <person name="Malagnac F."/>
            <person name="Mello A."/>
            <person name="Molinier V."/>
            <person name="Miyauchi S."/>
            <person name="Poulain J."/>
            <person name="Riccioni C."/>
            <person name="Rubini A."/>
            <person name="Sitrit Y."/>
            <person name="Splivallo R."/>
            <person name="Traeger S."/>
            <person name="Wang M."/>
            <person name="Zifcakova L."/>
            <person name="Wipf D."/>
            <person name="Zambonelli A."/>
            <person name="Paolocci F."/>
            <person name="Nowrousian M."/>
            <person name="Ottonello S."/>
            <person name="Baldrian P."/>
            <person name="Spatafora J.W."/>
            <person name="Henrissat B."/>
            <person name="Nagy L.G."/>
            <person name="Aury J.M."/>
            <person name="Wincker P."/>
            <person name="Grigoriev I.V."/>
            <person name="Bonfante P."/>
            <person name="Martin F.M."/>
        </authorList>
    </citation>
    <scope>NUCLEOTIDE SEQUENCE [LARGE SCALE GENOMIC DNA]</scope>
    <source>
        <strain evidence="2 3">ATCC MYA-4762</strain>
    </source>
</reference>
<dbReference type="Proteomes" id="UP000267821">
    <property type="component" value="Unassembled WGS sequence"/>
</dbReference>
<dbReference type="EMBL" id="ML121547">
    <property type="protein sequence ID" value="RPB23187.1"/>
    <property type="molecule type" value="Genomic_DNA"/>
</dbReference>
<evidence type="ECO:0000313" key="2">
    <source>
        <dbReference type="EMBL" id="RPB23187.1"/>
    </source>
</evidence>
<accession>A0A3N4LJV8</accession>